<comment type="similarity">
    <text evidence="2 12">Belongs to the eukaryotic GSH synthase family.</text>
</comment>
<evidence type="ECO:0000256" key="2">
    <source>
        <dbReference type="ARBA" id="ARBA00010385"/>
    </source>
</evidence>
<reference evidence="16 17" key="1">
    <citation type="submission" date="2024-10" db="EMBL/GenBank/DDBJ databases">
        <authorList>
            <person name="Kim D."/>
        </authorList>
    </citation>
    <scope>NUCLEOTIDE SEQUENCE [LARGE SCALE GENOMIC DNA]</scope>
    <source>
        <strain evidence="16">BH-2024</strain>
    </source>
</reference>
<evidence type="ECO:0000256" key="12">
    <source>
        <dbReference type="PIRNR" id="PIRNR001558"/>
    </source>
</evidence>
<evidence type="ECO:0000313" key="17">
    <source>
        <dbReference type="Proteomes" id="UP001620626"/>
    </source>
</evidence>
<sequence length="557" mass="63408">MANIHLKTKIVFVLFLLFGLFEPKIGVLTSPSKSNEENEASITEEEKTKNYALKIFEEYDENTQLESFEDLVTDAIDWAHKVGLVNRYCDPRQRGAAEIVPFHEIGMANRIRDHRNRSDFAEIVPFSLFPSPFPRRLFEHAQTIQKTLQLLYFRVSQNHEFLKETLGEAAKTDSFLRHQLDILEDVQRRGNKQPITLLLQRSDYMCHVNGESGEYELKQVEVNIGPIGGNVSAQAVRQVHGRVFSKLGLSEDNLPENRASAAIGEALAKAWELFNDPSAVVVIMSIKNNHGHFALRHIQYEIEQASAYKIKVIRLTLAECDEKLLLDPNDSSLRFNGRKVAIVYQRTYLTEKDWPTEKHWDIRRKIERSTAIVPFNVNIHLAGSKKVQQTLALPGMLEQFLPDVDEGMISLIRKTFADLWALDKEDEVTQAVIRKAIENPENYVLKTNRDGGGNNFFGEEIAKKLSDLPRDERSSMILMEKLKPMEVKNFPIRRLREHTVRNMSSELGIVGYFLGNGQTKATIANVQQGHLLRTKFAESNEGGVGLGVAVHDSPFLF</sequence>
<dbReference type="Pfam" id="PF03199">
    <property type="entry name" value="GSH_synthase"/>
    <property type="match status" value="1"/>
</dbReference>
<accession>A0ABD2JUD6</accession>
<dbReference type="PIRSF" id="PIRSF001558">
    <property type="entry name" value="GSHase"/>
    <property type="match status" value="1"/>
</dbReference>
<comment type="pathway">
    <text evidence="1 12">Sulfur metabolism; glutathione biosynthesis; glutathione from L-cysteine and L-glutamate: step 2/2.</text>
</comment>
<evidence type="ECO:0000256" key="4">
    <source>
        <dbReference type="ARBA" id="ARBA00020821"/>
    </source>
</evidence>
<evidence type="ECO:0000256" key="1">
    <source>
        <dbReference type="ARBA" id="ARBA00004965"/>
    </source>
</evidence>
<dbReference type="InterPro" id="IPR037013">
    <property type="entry name" value="GSH-S_sub-bd_sf"/>
</dbReference>
<dbReference type="InterPro" id="IPR004887">
    <property type="entry name" value="GSH_synth_subst-bd"/>
</dbReference>
<dbReference type="SUPFAM" id="SSF56059">
    <property type="entry name" value="Glutathione synthetase ATP-binding domain-like"/>
    <property type="match status" value="1"/>
</dbReference>
<evidence type="ECO:0000259" key="15">
    <source>
        <dbReference type="Pfam" id="PF03199"/>
    </source>
</evidence>
<dbReference type="InterPro" id="IPR014042">
    <property type="entry name" value="Glutathione_synthase_a-hlx"/>
</dbReference>
<dbReference type="PANTHER" id="PTHR11130">
    <property type="entry name" value="GLUTATHIONE SYNTHETASE"/>
    <property type="match status" value="1"/>
</dbReference>
<dbReference type="GO" id="GO:0043295">
    <property type="term" value="F:glutathione binding"/>
    <property type="evidence" value="ECO:0007669"/>
    <property type="project" value="UniProtKB-UniRule"/>
</dbReference>
<comment type="catalytic activity">
    <reaction evidence="11">
        <text>gamma-L-glutamyl-L-cysteine + glycine + ATP = glutathione + ADP + phosphate + H(+)</text>
        <dbReference type="Rhea" id="RHEA:13557"/>
        <dbReference type="ChEBI" id="CHEBI:15378"/>
        <dbReference type="ChEBI" id="CHEBI:30616"/>
        <dbReference type="ChEBI" id="CHEBI:43474"/>
        <dbReference type="ChEBI" id="CHEBI:57305"/>
        <dbReference type="ChEBI" id="CHEBI:57925"/>
        <dbReference type="ChEBI" id="CHEBI:58173"/>
        <dbReference type="ChEBI" id="CHEBI:456216"/>
        <dbReference type="EC" id="6.3.2.3"/>
    </reaction>
    <physiologicalReaction direction="left-to-right" evidence="11">
        <dbReference type="Rhea" id="RHEA:13558"/>
    </physiologicalReaction>
</comment>
<organism evidence="16 17">
    <name type="scientific">Heterodera trifolii</name>
    <dbReference type="NCBI Taxonomy" id="157864"/>
    <lineage>
        <taxon>Eukaryota</taxon>
        <taxon>Metazoa</taxon>
        <taxon>Ecdysozoa</taxon>
        <taxon>Nematoda</taxon>
        <taxon>Chromadorea</taxon>
        <taxon>Rhabditida</taxon>
        <taxon>Tylenchina</taxon>
        <taxon>Tylenchomorpha</taxon>
        <taxon>Tylenchoidea</taxon>
        <taxon>Heteroderidae</taxon>
        <taxon>Heteroderinae</taxon>
        <taxon>Heterodera</taxon>
    </lineage>
</organism>
<keyword evidence="14" id="KW-0732">Signal</keyword>
<dbReference type="InterPro" id="IPR016185">
    <property type="entry name" value="PreATP-grasp_dom_sf"/>
</dbReference>
<dbReference type="EC" id="6.3.2.3" evidence="3 12"/>
<evidence type="ECO:0000256" key="6">
    <source>
        <dbReference type="ARBA" id="ARBA00022684"/>
    </source>
</evidence>
<feature type="binding site" evidence="13">
    <location>
        <position position="541"/>
    </location>
    <ligand>
        <name>ATP</name>
        <dbReference type="ChEBI" id="CHEBI:30616"/>
    </ligand>
</feature>
<dbReference type="NCBIfam" id="TIGR01986">
    <property type="entry name" value="glut_syn_euk"/>
    <property type="match status" value="1"/>
</dbReference>
<feature type="binding site" evidence="13">
    <location>
        <begin position="446"/>
        <end position="455"/>
    </location>
    <ligand>
        <name>ATP</name>
        <dbReference type="ChEBI" id="CHEBI:30616"/>
    </ligand>
</feature>
<evidence type="ECO:0000256" key="5">
    <source>
        <dbReference type="ARBA" id="ARBA00022598"/>
    </source>
</evidence>
<dbReference type="Gene3D" id="3.40.50.1760">
    <property type="entry name" value="Glutathione synthase, substrate-binding domain superfamily, eukaryotic"/>
    <property type="match status" value="1"/>
</dbReference>
<feature type="binding site" evidence="13">
    <location>
        <position position="535"/>
    </location>
    <ligand>
        <name>ATP</name>
        <dbReference type="ChEBI" id="CHEBI:30616"/>
    </ligand>
</feature>
<keyword evidence="10 12" id="KW-0460">Magnesium</keyword>
<dbReference type="EMBL" id="JBICBT010000906">
    <property type="protein sequence ID" value="KAL3094013.1"/>
    <property type="molecule type" value="Genomic_DNA"/>
</dbReference>
<evidence type="ECO:0000256" key="3">
    <source>
        <dbReference type="ARBA" id="ARBA00012214"/>
    </source>
</evidence>
<feature type="binding site" evidence="13">
    <location>
        <position position="506"/>
    </location>
    <ligand>
        <name>ATP</name>
        <dbReference type="ChEBI" id="CHEBI:30616"/>
    </ligand>
</feature>
<keyword evidence="7 12" id="KW-0479">Metal-binding</keyword>
<dbReference type="InterPro" id="IPR014049">
    <property type="entry name" value="Glutathione_synthase_N_euk"/>
</dbReference>
<name>A0ABD2JUD6_9BILA</name>
<evidence type="ECO:0000256" key="9">
    <source>
        <dbReference type="ARBA" id="ARBA00022840"/>
    </source>
</evidence>
<feature type="binding site" evidence="13">
    <location>
        <position position="533"/>
    </location>
    <ligand>
        <name>substrate</name>
    </ligand>
</feature>
<dbReference type="InterPro" id="IPR005615">
    <property type="entry name" value="Glutathione_synthase"/>
</dbReference>
<dbReference type="SUPFAM" id="SSF52440">
    <property type="entry name" value="PreATP-grasp domain"/>
    <property type="match status" value="1"/>
</dbReference>
<evidence type="ECO:0000256" key="7">
    <source>
        <dbReference type="ARBA" id="ARBA00022723"/>
    </source>
</evidence>
<comment type="caution">
    <text evidence="16">The sequence shown here is derived from an EMBL/GenBank/DDBJ whole genome shotgun (WGS) entry which is preliminary data.</text>
</comment>
<evidence type="ECO:0000256" key="13">
    <source>
        <dbReference type="PIRSR" id="PIRSR001558-1"/>
    </source>
</evidence>
<keyword evidence="6 12" id="KW-0317">Glutathione biosynthesis</keyword>
<protein>
    <recommendedName>
        <fullName evidence="4 12">Glutathione synthetase</fullName>
        <shortName evidence="12">GSH-S</shortName>
        <ecNumber evidence="3 12">6.3.2.3</ecNumber>
    </recommendedName>
</protein>
<dbReference type="GO" id="GO:0005524">
    <property type="term" value="F:ATP binding"/>
    <property type="evidence" value="ECO:0007669"/>
    <property type="project" value="UniProtKB-UniRule"/>
</dbReference>
<dbReference type="Gene3D" id="3.30.1490.50">
    <property type="match status" value="1"/>
</dbReference>
<keyword evidence="5 12" id="KW-0436">Ligase</keyword>
<dbReference type="Proteomes" id="UP001620626">
    <property type="component" value="Unassembled WGS sequence"/>
</dbReference>
<dbReference type="Gene3D" id="3.30.470.20">
    <property type="entry name" value="ATP-grasp fold, B domain"/>
    <property type="match status" value="1"/>
</dbReference>
<evidence type="ECO:0000256" key="11">
    <source>
        <dbReference type="ARBA" id="ARBA00048871"/>
    </source>
</evidence>
<evidence type="ECO:0000313" key="16">
    <source>
        <dbReference type="EMBL" id="KAL3094013.1"/>
    </source>
</evidence>
<dbReference type="InterPro" id="IPR014709">
    <property type="entry name" value="Glutathione_synthase_C_euk"/>
</dbReference>
<feature type="chain" id="PRO_5044846419" description="Glutathione synthetase" evidence="14">
    <location>
        <begin position="27"/>
        <end position="557"/>
    </location>
</feature>
<evidence type="ECO:0000256" key="14">
    <source>
        <dbReference type="SAM" id="SignalP"/>
    </source>
</evidence>
<dbReference type="Gene3D" id="1.10.1080.10">
    <property type="entry name" value="Glutathione Synthetase, Chain A, domain 3"/>
    <property type="match status" value="1"/>
</dbReference>
<keyword evidence="8 12" id="KW-0547">Nucleotide-binding</keyword>
<proteinExistence type="inferred from homology"/>
<dbReference type="Gene3D" id="3.30.1490.80">
    <property type="match status" value="1"/>
</dbReference>
<evidence type="ECO:0000256" key="10">
    <source>
        <dbReference type="ARBA" id="ARBA00022842"/>
    </source>
</evidence>
<dbReference type="Pfam" id="PF03917">
    <property type="entry name" value="GSH_synth_ATP"/>
    <property type="match status" value="1"/>
</dbReference>
<comment type="cofactor">
    <cofactor evidence="12">
        <name>Mg(2+)</name>
        <dbReference type="ChEBI" id="CHEBI:18420"/>
    </cofactor>
    <text evidence="12">Binds 1 Mg(2+) ion per subunit.</text>
</comment>
<keyword evidence="17" id="KW-1185">Reference proteome</keyword>
<dbReference type="PANTHER" id="PTHR11130:SF0">
    <property type="entry name" value="GLUTATHIONE SYNTHETASE"/>
    <property type="match status" value="1"/>
</dbReference>
<feature type="domain" description="Glutathione synthase substrate-binding" evidence="15">
    <location>
        <begin position="280"/>
        <end position="382"/>
    </location>
</feature>
<feature type="signal peptide" evidence="14">
    <location>
        <begin position="1"/>
        <end position="26"/>
    </location>
</feature>
<dbReference type="AlphaFoldDB" id="A0ABD2JUD6"/>
<evidence type="ECO:0000256" key="8">
    <source>
        <dbReference type="ARBA" id="ARBA00022741"/>
    </source>
</evidence>
<dbReference type="GO" id="GO:0000287">
    <property type="term" value="F:magnesium ion binding"/>
    <property type="evidence" value="ECO:0007669"/>
    <property type="project" value="UniProtKB-UniRule"/>
</dbReference>
<feature type="binding site" evidence="13">
    <location>
        <position position="385"/>
    </location>
    <ligand>
        <name>ATP</name>
        <dbReference type="ChEBI" id="CHEBI:30616"/>
    </ligand>
</feature>
<keyword evidence="9 12" id="KW-0067">ATP-binding</keyword>
<dbReference type="GO" id="GO:0004363">
    <property type="term" value="F:glutathione synthase activity"/>
    <property type="evidence" value="ECO:0007669"/>
    <property type="project" value="UniProtKB-UniRule"/>
</dbReference>
<gene>
    <name evidence="16" type="ORF">niasHT_027341</name>
</gene>